<dbReference type="EC" id="1.6.5.5" evidence="4"/>
<dbReference type="SUPFAM" id="SSF50129">
    <property type="entry name" value="GroES-like"/>
    <property type="match status" value="1"/>
</dbReference>
<dbReference type="InterPro" id="IPR013149">
    <property type="entry name" value="ADH-like_C"/>
</dbReference>
<reference evidence="4 5" key="1">
    <citation type="submission" date="2020-07" db="EMBL/GenBank/DDBJ databases">
        <title>Sequencing the genomes of 1000 actinobacteria strains.</title>
        <authorList>
            <person name="Klenk H.-P."/>
        </authorList>
    </citation>
    <scope>NUCLEOTIDE SEQUENCE [LARGE SCALE GENOMIC DNA]</scope>
    <source>
        <strain evidence="4 5">DSM 18448</strain>
    </source>
</reference>
<dbReference type="InterPro" id="IPR020843">
    <property type="entry name" value="ER"/>
</dbReference>
<protein>
    <submittedName>
        <fullName evidence="4">NADPH2:quinone reductase</fullName>
        <ecNumber evidence="4">1.6.5.5</ecNumber>
    </submittedName>
</protein>
<dbReference type="EMBL" id="JACBZH010000001">
    <property type="protein sequence ID" value="NYH88755.1"/>
    <property type="molecule type" value="Genomic_DNA"/>
</dbReference>
<dbReference type="SUPFAM" id="SSF51735">
    <property type="entry name" value="NAD(P)-binding Rossmann-fold domains"/>
    <property type="match status" value="1"/>
</dbReference>
<dbReference type="GO" id="GO:0005829">
    <property type="term" value="C:cytosol"/>
    <property type="evidence" value="ECO:0007669"/>
    <property type="project" value="TreeGrafter"/>
</dbReference>
<feature type="domain" description="Enoyl reductase (ER)" evidence="3">
    <location>
        <begin position="10"/>
        <end position="314"/>
    </location>
</feature>
<dbReference type="AlphaFoldDB" id="A0A852Z967"/>
<organism evidence="4 5">
    <name type="scientific">Actinopolymorpha rutila</name>
    <dbReference type="NCBI Taxonomy" id="446787"/>
    <lineage>
        <taxon>Bacteria</taxon>
        <taxon>Bacillati</taxon>
        <taxon>Actinomycetota</taxon>
        <taxon>Actinomycetes</taxon>
        <taxon>Propionibacteriales</taxon>
        <taxon>Actinopolymorphaceae</taxon>
        <taxon>Actinopolymorpha</taxon>
    </lineage>
</organism>
<gene>
    <name evidence="4" type="ORF">F4554_001393</name>
</gene>
<dbReference type="Gene3D" id="3.40.50.720">
    <property type="entry name" value="NAD(P)-binding Rossmann-like Domain"/>
    <property type="match status" value="1"/>
</dbReference>
<evidence type="ECO:0000256" key="2">
    <source>
        <dbReference type="ARBA" id="ARBA00023002"/>
    </source>
</evidence>
<keyword evidence="5" id="KW-1185">Reference proteome</keyword>
<evidence type="ECO:0000256" key="1">
    <source>
        <dbReference type="ARBA" id="ARBA00022857"/>
    </source>
</evidence>
<keyword evidence="1" id="KW-0521">NADP</keyword>
<dbReference type="InterPro" id="IPR011032">
    <property type="entry name" value="GroES-like_sf"/>
</dbReference>
<dbReference type="InterPro" id="IPR013154">
    <property type="entry name" value="ADH-like_N"/>
</dbReference>
<dbReference type="GO" id="GO:0003960">
    <property type="term" value="F:quinone reductase (NADPH) activity"/>
    <property type="evidence" value="ECO:0007669"/>
    <property type="project" value="UniProtKB-EC"/>
</dbReference>
<sequence>MRAVWVYEFGGPEVLVPGEAPDPEAGPGQALVEVAYANITFVETQLRAGTGPFTPTLPTIPGNGVGGTVRAVGPGVDPALVGRRVVTSTGGSGAYAELVAVAADGLVEVPPTLRLDDAVAVLADGRTATWLMRASGAGPDDRVLVTAAAGGVGTLLVQLATAAGARVVAAAGGDRKLALAAKLGAKVAVDYRRPDWTDRVRESVGGVDLVLDGVGGALGRSAFDLLGEGGRMLSFGLASGAWTDVPEAEARRRGVRVLRPALDPADVHELTESALLAAAHGRLHPVIGQRFELVRTAEAHAAIEARATVGKTLLEVRPEGTTA</sequence>
<evidence type="ECO:0000313" key="4">
    <source>
        <dbReference type="EMBL" id="NYH88755.1"/>
    </source>
</evidence>
<accession>A0A852Z967</accession>
<dbReference type="Pfam" id="PF08240">
    <property type="entry name" value="ADH_N"/>
    <property type="match status" value="1"/>
</dbReference>
<comment type="caution">
    <text evidence="4">The sequence shown here is derived from an EMBL/GenBank/DDBJ whole genome shotgun (WGS) entry which is preliminary data.</text>
</comment>
<dbReference type="Gene3D" id="3.90.180.10">
    <property type="entry name" value="Medium-chain alcohol dehydrogenases, catalytic domain"/>
    <property type="match status" value="1"/>
</dbReference>
<proteinExistence type="predicted"/>
<dbReference type="InterPro" id="IPR036291">
    <property type="entry name" value="NAD(P)-bd_dom_sf"/>
</dbReference>
<dbReference type="Pfam" id="PF00107">
    <property type="entry name" value="ADH_zinc_N"/>
    <property type="match status" value="1"/>
</dbReference>
<dbReference type="Proteomes" id="UP000579605">
    <property type="component" value="Unassembled WGS sequence"/>
</dbReference>
<dbReference type="RefSeq" id="WP_179786606.1">
    <property type="nucleotide sequence ID" value="NZ_BAAARR010000003.1"/>
</dbReference>
<evidence type="ECO:0000313" key="5">
    <source>
        <dbReference type="Proteomes" id="UP000579605"/>
    </source>
</evidence>
<name>A0A852Z967_9ACTN</name>
<dbReference type="PANTHER" id="PTHR48106">
    <property type="entry name" value="QUINONE OXIDOREDUCTASE PIG3-RELATED"/>
    <property type="match status" value="1"/>
</dbReference>
<evidence type="ECO:0000259" key="3">
    <source>
        <dbReference type="SMART" id="SM00829"/>
    </source>
</evidence>
<dbReference type="PANTHER" id="PTHR48106:SF13">
    <property type="entry name" value="QUINONE OXIDOREDUCTASE-RELATED"/>
    <property type="match status" value="1"/>
</dbReference>
<dbReference type="GO" id="GO:0035925">
    <property type="term" value="F:mRNA 3'-UTR AU-rich region binding"/>
    <property type="evidence" value="ECO:0007669"/>
    <property type="project" value="TreeGrafter"/>
</dbReference>
<dbReference type="CDD" id="cd08244">
    <property type="entry name" value="MDR_enoyl_red"/>
    <property type="match status" value="1"/>
</dbReference>
<dbReference type="SMART" id="SM00829">
    <property type="entry name" value="PKS_ER"/>
    <property type="match status" value="1"/>
</dbReference>
<keyword evidence="2 4" id="KW-0560">Oxidoreductase</keyword>
<dbReference type="GO" id="GO:0070402">
    <property type="term" value="F:NADPH binding"/>
    <property type="evidence" value="ECO:0007669"/>
    <property type="project" value="TreeGrafter"/>
</dbReference>